<keyword evidence="4" id="KW-0597">Phosphoprotein</keyword>
<keyword evidence="2" id="KW-0238">DNA-binding</keyword>
<sequence>MSTFTVLVAEDQALLRAGLCRLIDTAPDLATVGAAGTGEQAVELARGLRPDLVLMDVRMPGLDGIEATGWPCTSRAGYHRLTISSRFLPEPFQGSGRD</sequence>
<dbReference type="InterPro" id="IPR058245">
    <property type="entry name" value="NreC/VraR/RcsB-like_REC"/>
</dbReference>
<dbReference type="PROSITE" id="PS50110">
    <property type="entry name" value="RESPONSE_REGULATORY"/>
    <property type="match status" value="1"/>
</dbReference>
<dbReference type="SMART" id="SM00448">
    <property type="entry name" value="REC"/>
    <property type="match status" value="1"/>
</dbReference>
<dbReference type="PANTHER" id="PTHR43214:SF24">
    <property type="entry name" value="TRANSCRIPTIONAL REGULATORY PROTEIN NARL-RELATED"/>
    <property type="match status" value="1"/>
</dbReference>
<keyword evidence="3" id="KW-0804">Transcription</keyword>
<evidence type="ECO:0000259" key="5">
    <source>
        <dbReference type="PROSITE" id="PS50110"/>
    </source>
</evidence>
<dbReference type="PANTHER" id="PTHR43214">
    <property type="entry name" value="TWO-COMPONENT RESPONSE REGULATOR"/>
    <property type="match status" value="1"/>
</dbReference>
<dbReference type="CDD" id="cd17535">
    <property type="entry name" value="REC_NarL-like"/>
    <property type="match status" value="1"/>
</dbReference>
<proteinExistence type="predicted"/>
<dbReference type="InterPro" id="IPR011006">
    <property type="entry name" value="CheY-like_superfamily"/>
</dbReference>
<dbReference type="EMBL" id="BAAAHQ010000040">
    <property type="protein sequence ID" value="GAA0946638.1"/>
    <property type="molecule type" value="Genomic_DNA"/>
</dbReference>
<reference evidence="6 7" key="1">
    <citation type="journal article" date="2019" name="Int. J. Syst. Evol. Microbiol.">
        <title>The Global Catalogue of Microorganisms (GCM) 10K type strain sequencing project: providing services to taxonomists for standard genome sequencing and annotation.</title>
        <authorList>
            <consortium name="The Broad Institute Genomics Platform"/>
            <consortium name="The Broad Institute Genome Sequencing Center for Infectious Disease"/>
            <person name="Wu L."/>
            <person name="Ma J."/>
        </authorList>
    </citation>
    <scope>NUCLEOTIDE SEQUENCE [LARGE SCALE GENOMIC DNA]</scope>
    <source>
        <strain evidence="6 7">JCM 11136</strain>
    </source>
</reference>
<evidence type="ECO:0000313" key="6">
    <source>
        <dbReference type="EMBL" id="GAA0946638.1"/>
    </source>
</evidence>
<dbReference type="SUPFAM" id="SSF52172">
    <property type="entry name" value="CheY-like"/>
    <property type="match status" value="1"/>
</dbReference>
<comment type="caution">
    <text evidence="6">The sequence shown here is derived from an EMBL/GenBank/DDBJ whole genome shotgun (WGS) entry which is preliminary data.</text>
</comment>
<protein>
    <recommendedName>
        <fullName evidence="5">Response regulatory domain-containing protein</fullName>
    </recommendedName>
</protein>
<evidence type="ECO:0000313" key="7">
    <source>
        <dbReference type="Proteomes" id="UP001501578"/>
    </source>
</evidence>
<organism evidence="6 7">
    <name type="scientific">Nonomuraea longicatena</name>
    <dbReference type="NCBI Taxonomy" id="83682"/>
    <lineage>
        <taxon>Bacteria</taxon>
        <taxon>Bacillati</taxon>
        <taxon>Actinomycetota</taxon>
        <taxon>Actinomycetes</taxon>
        <taxon>Streptosporangiales</taxon>
        <taxon>Streptosporangiaceae</taxon>
        <taxon>Nonomuraea</taxon>
    </lineage>
</organism>
<evidence type="ECO:0000256" key="4">
    <source>
        <dbReference type="PROSITE-ProRule" id="PRU00169"/>
    </source>
</evidence>
<name>A0ABN1QSB4_9ACTN</name>
<evidence type="ECO:0000256" key="3">
    <source>
        <dbReference type="ARBA" id="ARBA00023163"/>
    </source>
</evidence>
<accession>A0ABN1QSB4</accession>
<dbReference type="RefSeq" id="WP_343953738.1">
    <property type="nucleotide sequence ID" value="NZ_BAAAHQ010000040.1"/>
</dbReference>
<dbReference type="Proteomes" id="UP001501578">
    <property type="component" value="Unassembled WGS sequence"/>
</dbReference>
<gene>
    <name evidence="6" type="ORF">GCM10009560_62510</name>
</gene>
<keyword evidence="1" id="KW-0805">Transcription regulation</keyword>
<keyword evidence="7" id="KW-1185">Reference proteome</keyword>
<feature type="domain" description="Response regulatory" evidence="5">
    <location>
        <begin position="5"/>
        <end position="98"/>
    </location>
</feature>
<dbReference type="InterPro" id="IPR001789">
    <property type="entry name" value="Sig_transdc_resp-reg_receiver"/>
</dbReference>
<dbReference type="InterPro" id="IPR039420">
    <property type="entry name" value="WalR-like"/>
</dbReference>
<feature type="modified residue" description="4-aspartylphosphate" evidence="4">
    <location>
        <position position="56"/>
    </location>
</feature>
<dbReference type="Pfam" id="PF00072">
    <property type="entry name" value="Response_reg"/>
    <property type="match status" value="1"/>
</dbReference>
<evidence type="ECO:0000256" key="1">
    <source>
        <dbReference type="ARBA" id="ARBA00023015"/>
    </source>
</evidence>
<dbReference type="Gene3D" id="3.40.50.2300">
    <property type="match status" value="1"/>
</dbReference>
<evidence type="ECO:0000256" key="2">
    <source>
        <dbReference type="ARBA" id="ARBA00023125"/>
    </source>
</evidence>